<gene>
    <name evidence="2" type="ORF">ACH429_06175</name>
</gene>
<comment type="caution">
    <text evidence="2">The sequence shown here is derived from an EMBL/GenBank/DDBJ whole genome shotgun (WGS) entry which is preliminary data.</text>
</comment>
<evidence type="ECO:0000259" key="1">
    <source>
        <dbReference type="Pfam" id="PF03551"/>
    </source>
</evidence>
<organism evidence="2 3">
    <name type="scientific">Streptomyces pathocidini</name>
    <dbReference type="NCBI Taxonomy" id="1650571"/>
    <lineage>
        <taxon>Bacteria</taxon>
        <taxon>Bacillati</taxon>
        <taxon>Actinomycetota</taxon>
        <taxon>Actinomycetes</taxon>
        <taxon>Kitasatosporales</taxon>
        <taxon>Streptomycetaceae</taxon>
        <taxon>Streptomyces</taxon>
    </lineage>
</organism>
<reference evidence="2 3" key="1">
    <citation type="submission" date="2024-10" db="EMBL/GenBank/DDBJ databases">
        <title>The Natural Products Discovery Center: Release of the First 8490 Sequenced Strains for Exploring Actinobacteria Biosynthetic Diversity.</title>
        <authorList>
            <person name="Kalkreuter E."/>
            <person name="Kautsar S.A."/>
            <person name="Yang D."/>
            <person name="Bader C.D."/>
            <person name="Teijaro C.N."/>
            <person name="Fluegel L."/>
            <person name="Davis C.M."/>
            <person name="Simpson J.R."/>
            <person name="Lauterbach L."/>
            <person name="Steele A.D."/>
            <person name="Gui C."/>
            <person name="Meng S."/>
            <person name="Li G."/>
            <person name="Viehrig K."/>
            <person name="Ye F."/>
            <person name="Su P."/>
            <person name="Kiefer A.F."/>
            <person name="Nichols A."/>
            <person name="Cepeda A.J."/>
            <person name="Yan W."/>
            <person name="Fan B."/>
            <person name="Jiang Y."/>
            <person name="Adhikari A."/>
            <person name="Zheng C.-J."/>
            <person name="Schuster L."/>
            <person name="Cowan T.M."/>
            <person name="Smanski M.J."/>
            <person name="Chevrette M.G."/>
            <person name="De Carvalho L.P.S."/>
            <person name="Shen B."/>
        </authorList>
    </citation>
    <scope>NUCLEOTIDE SEQUENCE [LARGE SCALE GENOMIC DNA]</scope>
    <source>
        <strain evidence="2 3">NPDC020327</strain>
    </source>
</reference>
<dbReference type="InterPro" id="IPR036390">
    <property type="entry name" value="WH_DNA-bd_sf"/>
</dbReference>
<proteinExistence type="predicted"/>
<dbReference type="Pfam" id="PF03551">
    <property type="entry name" value="PadR"/>
    <property type="match status" value="1"/>
</dbReference>
<dbReference type="Gene3D" id="1.10.10.10">
    <property type="entry name" value="Winged helix-like DNA-binding domain superfamily/Winged helix DNA-binding domain"/>
    <property type="match status" value="1"/>
</dbReference>
<dbReference type="InterPro" id="IPR052509">
    <property type="entry name" value="Metal_resp_DNA-bind_regulator"/>
</dbReference>
<accession>A0ABW7UM22</accession>
<dbReference type="PANTHER" id="PTHR33169:SF27">
    <property type="entry name" value="TRANSCRIPTIONAL REGULATOR PADR FAMILY PROTEIN"/>
    <property type="match status" value="1"/>
</dbReference>
<dbReference type="InterPro" id="IPR005149">
    <property type="entry name" value="Tscrpt_reg_PadR_N"/>
</dbReference>
<keyword evidence="3" id="KW-1185">Reference proteome</keyword>
<dbReference type="InterPro" id="IPR036388">
    <property type="entry name" value="WH-like_DNA-bd_sf"/>
</dbReference>
<dbReference type="Proteomes" id="UP001611548">
    <property type="component" value="Unassembled WGS sequence"/>
</dbReference>
<feature type="domain" description="Transcription regulator PadR N-terminal" evidence="1">
    <location>
        <begin position="15"/>
        <end position="90"/>
    </location>
</feature>
<sequence length="222" mass="25261">MAKRRKVGNVMALPVLALLVERPMHPYEMGTALRMRHKEDSIKINYSSLYTVVGNLEKHGFVEAVSTHREGRRPERTVYRITDSGHEELEDWMRDLISRPEKEFPRFEAALSLLPVLPPDEVIELLRGRLRTLDQQVAGRAGALEQGGKNIPRLFHIESEYALALLRAEADWIRSLLTELEAGTLAGVAAWRSLHATGRMPEEWLALQHRQNTQQPEAGTDE</sequence>
<dbReference type="PANTHER" id="PTHR33169">
    <property type="entry name" value="PADR-FAMILY TRANSCRIPTIONAL REGULATOR"/>
    <property type="match status" value="1"/>
</dbReference>
<protein>
    <submittedName>
        <fullName evidence="2">PadR family transcriptional regulator</fullName>
    </submittedName>
</protein>
<dbReference type="RefSeq" id="WP_055472830.1">
    <property type="nucleotide sequence ID" value="NZ_JBIRWE010000002.1"/>
</dbReference>
<dbReference type="EMBL" id="JBIRWE010000002">
    <property type="protein sequence ID" value="MFI1963714.1"/>
    <property type="molecule type" value="Genomic_DNA"/>
</dbReference>
<evidence type="ECO:0000313" key="2">
    <source>
        <dbReference type="EMBL" id="MFI1963714.1"/>
    </source>
</evidence>
<evidence type="ECO:0000313" key="3">
    <source>
        <dbReference type="Proteomes" id="UP001611548"/>
    </source>
</evidence>
<name>A0ABW7UM22_9ACTN</name>
<dbReference type="SUPFAM" id="SSF46785">
    <property type="entry name" value="Winged helix' DNA-binding domain"/>
    <property type="match status" value="1"/>
</dbReference>